<organism evidence="3 4">
    <name type="scientific">Cannabis sativa</name>
    <name type="common">Hemp</name>
    <name type="synonym">Marijuana</name>
    <dbReference type="NCBI Taxonomy" id="3483"/>
    <lineage>
        <taxon>Eukaryota</taxon>
        <taxon>Viridiplantae</taxon>
        <taxon>Streptophyta</taxon>
        <taxon>Embryophyta</taxon>
        <taxon>Tracheophyta</taxon>
        <taxon>Spermatophyta</taxon>
        <taxon>Magnoliopsida</taxon>
        <taxon>eudicotyledons</taxon>
        <taxon>Gunneridae</taxon>
        <taxon>Pentapetalae</taxon>
        <taxon>rosids</taxon>
        <taxon>fabids</taxon>
        <taxon>Rosales</taxon>
        <taxon>Cannabaceae</taxon>
        <taxon>Cannabis</taxon>
    </lineage>
</organism>
<dbReference type="Proteomes" id="UP000596661">
    <property type="component" value="Chromosome 3"/>
</dbReference>
<reference evidence="3" key="2">
    <citation type="submission" date="2021-03" db="UniProtKB">
        <authorList>
            <consortium name="EnsemblPlants"/>
        </authorList>
    </citation>
    <scope>IDENTIFICATION</scope>
</reference>
<dbReference type="InterPro" id="IPR036875">
    <property type="entry name" value="Znf_CCHC_sf"/>
</dbReference>
<proteinExistence type="predicted"/>
<feature type="domain" description="CCHC-type" evidence="2">
    <location>
        <begin position="21"/>
        <end position="37"/>
    </location>
</feature>
<evidence type="ECO:0000259" key="2">
    <source>
        <dbReference type="PROSITE" id="PS50158"/>
    </source>
</evidence>
<keyword evidence="1" id="KW-0862">Zinc</keyword>
<dbReference type="SUPFAM" id="SSF57756">
    <property type="entry name" value="Retrovirus zinc finger-like domains"/>
    <property type="match status" value="1"/>
</dbReference>
<dbReference type="Pfam" id="PF13976">
    <property type="entry name" value="gag_pre-integrs"/>
    <property type="match status" value="1"/>
</dbReference>
<dbReference type="InterPro" id="IPR025724">
    <property type="entry name" value="GAG-pre-integrase_dom"/>
</dbReference>
<dbReference type="Gramene" id="evm.model.03.269">
    <property type="protein sequence ID" value="cds.evm.model.03.269"/>
    <property type="gene ID" value="evm.TU.03.269"/>
</dbReference>
<dbReference type="GO" id="GO:0003676">
    <property type="term" value="F:nucleic acid binding"/>
    <property type="evidence" value="ECO:0007669"/>
    <property type="project" value="InterPro"/>
</dbReference>
<evidence type="ECO:0000313" key="3">
    <source>
        <dbReference type="EnsemblPlants" id="cds.evm.model.03.269"/>
    </source>
</evidence>
<dbReference type="AlphaFoldDB" id="A0A803P8A9"/>
<dbReference type="SMART" id="SM00343">
    <property type="entry name" value="ZnF_C2HC"/>
    <property type="match status" value="1"/>
</dbReference>
<name>A0A803P8A9_CANSA</name>
<dbReference type="PROSITE" id="PS50158">
    <property type="entry name" value="ZF_CCHC"/>
    <property type="match status" value="1"/>
</dbReference>
<sequence length="156" mass="17321">MGQSRSKSRGESSRRNLAKDKCAYCHQKGHWKKDCPNKDMSNAKVAQKADIEEDSTFPVSSGVFYSDGYRITLEDRNLKIVQGAFVAVKGTRKVNLYFLDGSTVIGRAVVSSSSEEKTSDSSCLWHMRLGHAREKDLIGLVKQGLLKGAKIGKFNF</sequence>
<protein>
    <recommendedName>
        <fullName evidence="2">CCHC-type domain-containing protein</fullName>
    </recommendedName>
</protein>
<reference evidence="3" key="1">
    <citation type="submission" date="2018-11" db="EMBL/GenBank/DDBJ databases">
        <authorList>
            <person name="Grassa J C."/>
        </authorList>
    </citation>
    <scope>NUCLEOTIDE SEQUENCE [LARGE SCALE GENOMIC DNA]</scope>
</reference>
<evidence type="ECO:0000256" key="1">
    <source>
        <dbReference type="PROSITE-ProRule" id="PRU00047"/>
    </source>
</evidence>
<keyword evidence="1" id="KW-0479">Metal-binding</keyword>
<dbReference type="GO" id="GO:0008270">
    <property type="term" value="F:zinc ion binding"/>
    <property type="evidence" value="ECO:0007669"/>
    <property type="project" value="UniProtKB-KW"/>
</dbReference>
<evidence type="ECO:0000313" key="4">
    <source>
        <dbReference type="Proteomes" id="UP000596661"/>
    </source>
</evidence>
<keyword evidence="1" id="KW-0863">Zinc-finger</keyword>
<dbReference type="EMBL" id="UZAU01000251">
    <property type="status" value="NOT_ANNOTATED_CDS"/>
    <property type="molecule type" value="Genomic_DNA"/>
</dbReference>
<accession>A0A803P8A9</accession>
<dbReference type="InterPro" id="IPR001878">
    <property type="entry name" value="Znf_CCHC"/>
</dbReference>
<keyword evidence="4" id="KW-1185">Reference proteome</keyword>
<dbReference type="EnsemblPlants" id="evm.model.03.269">
    <property type="protein sequence ID" value="cds.evm.model.03.269"/>
    <property type="gene ID" value="evm.TU.03.269"/>
</dbReference>
<dbReference type="Gene3D" id="4.10.60.10">
    <property type="entry name" value="Zinc finger, CCHC-type"/>
    <property type="match status" value="1"/>
</dbReference>